<dbReference type="AlphaFoldDB" id="A0A8X7BFJ0"/>
<evidence type="ECO:0000313" key="3">
    <source>
        <dbReference type="Proteomes" id="UP000887159"/>
    </source>
</evidence>
<dbReference type="InterPro" id="IPR012337">
    <property type="entry name" value="RNaseH-like_sf"/>
</dbReference>
<evidence type="ECO:0000313" key="2">
    <source>
        <dbReference type="EMBL" id="GFY29490.1"/>
    </source>
</evidence>
<comment type="caution">
    <text evidence="2">The sequence shown here is derived from an EMBL/GenBank/DDBJ whole genome shotgun (WGS) entry which is preliminary data.</text>
</comment>
<dbReference type="Proteomes" id="UP000887159">
    <property type="component" value="Unassembled WGS sequence"/>
</dbReference>
<dbReference type="GO" id="GO:0003676">
    <property type="term" value="F:nucleic acid binding"/>
    <property type="evidence" value="ECO:0007669"/>
    <property type="project" value="InterPro"/>
</dbReference>
<protein>
    <submittedName>
        <fullName evidence="2">RNase H domain-containing protein</fullName>
    </submittedName>
</protein>
<dbReference type="Pfam" id="PF00075">
    <property type="entry name" value="RNase_H"/>
    <property type="match status" value="1"/>
</dbReference>
<accession>A0A8X7BFJ0</accession>
<name>A0A8X7BFJ0_TRICX</name>
<sequence>MYADVSKLGSDYSGSGIYISFRDQEIKIQRKNPASCLVFRSEFVVILEGLNSIDLLSQLYDVWIFWDSRSAIQHLANWHNVRNRTRTDILKLLKRLSLSRQIHFQWIPFYVNIAGNEIADSLAKAGAGETTTPAAPLTYFELFSKYKAKNKGIWMIPPVHPWYQSKCPGGSLVRGSSRRDQIALTRFLSGHLISLTLRNFH</sequence>
<dbReference type="InterPro" id="IPR002156">
    <property type="entry name" value="RNaseH_domain"/>
</dbReference>
<organism evidence="2 3">
    <name type="scientific">Trichonephila clavipes</name>
    <name type="common">Golden silk orbweaver</name>
    <name type="synonym">Nephila clavipes</name>
    <dbReference type="NCBI Taxonomy" id="2585209"/>
    <lineage>
        <taxon>Eukaryota</taxon>
        <taxon>Metazoa</taxon>
        <taxon>Ecdysozoa</taxon>
        <taxon>Arthropoda</taxon>
        <taxon>Chelicerata</taxon>
        <taxon>Arachnida</taxon>
        <taxon>Araneae</taxon>
        <taxon>Araneomorphae</taxon>
        <taxon>Entelegynae</taxon>
        <taxon>Araneoidea</taxon>
        <taxon>Nephilidae</taxon>
        <taxon>Trichonephila</taxon>
    </lineage>
</organism>
<evidence type="ECO:0000259" key="1">
    <source>
        <dbReference type="PROSITE" id="PS50879"/>
    </source>
</evidence>
<dbReference type="EMBL" id="BMAU01021388">
    <property type="protein sequence ID" value="GFY29490.1"/>
    <property type="molecule type" value="Genomic_DNA"/>
</dbReference>
<reference evidence="2" key="1">
    <citation type="submission" date="2020-08" db="EMBL/GenBank/DDBJ databases">
        <title>Multicomponent nature underlies the extraordinary mechanical properties of spider dragline silk.</title>
        <authorList>
            <person name="Kono N."/>
            <person name="Nakamura H."/>
            <person name="Mori M."/>
            <person name="Yoshida Y."/>
            <person name="Ohtoshi R."/>
            <person name="Malay A.D."/>
            <person name="Moran D.A.P."/>
            <person name="Tomita M."/>
            <person name="Numata K."/>
            <person name="Arakawa K."/>
        </authorList>
    </citation>
    <scope>NUCLEOTIDE SEQUENCE</scope>
</reference>
<gene>
    <name evidence="2" type="primary">AVEN_158988_1</name>
    <name evidence="2" type="ORF">TNCV_2626611</name>
</gene>
<dbReference type="Gene3D" id="3.30.420.10">
    <property type="entry name" value="Ribonuclease H-like superfamily/Ribonuclease H"/>
    <property type="match status" value="1"/>
</dbReference>
<dbReference type="SUPFAM" id="SSF53098">
    <property type="entry name" value="Ribonuclease H-like"/>
    <property type="match status" value="1"/>
</dbReference>
<dbReference type="InterPro" id="IPR036397">
    <property type="entry name" value="RNaseH_sf"/>
</dbReference>
<dbReference type="GO" id="GO:0004523">
    <property type="term" value="F:RNA-DNA hybrid ribonuclease activity"/>
    <property type="evidence" value="ECO:0007669"/>
    <property type="project" value="InterPro"/>
</dbReference>
<feature type="domain" description="RNase H type-1" evidence="1">
    <location>
        <begin position="1"/>
        <end position="128"/>
    </location>
</feature>
<dbReference type="PROSITE" id="PS50879">
    <property type="entry name" value="RNASE_H_1"/>
    <property type="match status" value="1"/>
</dbReference>
<keyword evidence="3" id="KW-1185">Reference proteome</keyword>
<dbReference type="CDD" id="cd09276">
    <property type="entry name" value="Rnase_HI_RT_non_LTR"/>
    <property type="match status" value="1"/>
</dbReference>
<proteinExistence type="predicted"/>